<dbReference type="GO" id="GO:0005777">
    <property type="term" value="C:peroxisome"/>
    <property type="evidence" value="ECO:0007669"/>
    <property type="project" value="TreeGrafter"/>
</dbReference>
<dbReference type="OMA" id="YNCVTGN"/>
<evidence type="ECO:0000259" key="12">
    <source>
        <dbReference type="Pfam" id="PF07993"/>
    </source>
</evidence>
<dbReference type="CDD" id="cd09071">
    <property type="entry name" value="FAR_C"/>
    <property type="match status" value="1"/>
</dbReference>
<dbReference type="Pfam" id="PF07993">
    <property type="entry name" value="NAD_binding_4"/>
    <property type="match status" value="1"/>
</dbReference>
<dbReference type="GO" id="GO:0102965">
    <property type="term" value="F:alcohol-forming long-chain fatty acyl-CoA reductase activity"/>
    <property type="evidence" value="ECO:0007669"/>
    <property type="project" value="UniProtKB-EC"/>
</dbReference>
<comment type="function">
    <text evidence="10">Catalyzes the reduction of fatty acyl-CoA to fatty alcohols.</text>
</comment>
<keyword evidence="4" id="KW-0812">Transmembrane</keyword>
<dbReference type="EC" id="1.2.1.84" evidence="10"/>
<dbReference type="Pfam" id="PF03015">
    <property type="entry name" value="Sterile"/>
    <property type="match status" value="1"/>
</dbReference>
<dbReference type="eggNOG" id="KOG1221">
    <property type="taxonomic scope" value="Eukaryota"/>
</dbReference>
<keyword evidence="10" id="KW-0560">Oxidoreductase</keyword>
<feature type="non-terminal residue" evidence="13">
    <location>
        <position position="1"/>
    </location>
</feature>
<dbReference type="GO" id="GO:0016020">
    <property type="term" value="C:membrane"/>
    <property type="evidence" value="ECO:0007669"/>
    <property type="project" value="UniProtKB-SubCell"/>
</dbReference>
<protein>
    <recommendedName>
        <fullName evidence="10">Fatty acyl-CoA reductase</fullName>
        <ecNumber evidence="10">1.2.1.84</ecNumber>
    </recommendedName>
</protein>
<keyword evidence="3 10" id="KW-0444">Lipid biosynthesis</keyword>
<dbReference type="InterPro" id="IPR026055">
    <property type="entry name" value="FAR"/>
</dbReference>
<evidence type="ECO:0000313" key="13">
    <source>
        <dbReference type="EMBL" id="KDR02970.1"/>
    </source>
</evidence>
<reference evidence="13 14" key="1">
    <citation type="journal article" date="2014" name="Nat. Commun.">
        <title>Molecular traces of alternative social organization in a termite genome.</title>
        <authorList>
            <person name="Terrapon N."/>
            <person name="Li C."/>
            <person name="Robertson H.M."/>
            <person name="Ji L."/>
            <person name="Meng X."/>
            <person name="Booth W."/>
            <person name="Chen Z."/>
            <person name="Childers C.P."/>
            <person name="Glastad K.M."/>
            <person name="Gokhale K."/>
            <person name="Gowin J."/>
            <person name="Gronenberg W."/>
            <person name="Hermansen R.A."/>
            <person name="Hu H."/>
            <person name="Hunt B.G."/>
            <person name="Huylmans A.K."/>
            <person name="Khalil S.M."/>
            <person name="Mitchell R.D."/>
            <person name="Munoz-Torres M.C."/>
            <person name="Mustard J.A."/>
            <person name="Pan H."/>
            <person name="Reese J.T."/>
            <person name="Scharf M.E."/>
            <person name="Sun F."/>
            <person name="Vogel H."/>
            <person name="Xiao J."/>
            <person name="Yang W."/>
            <person name="Yang Z."/>
            <person name="Yang Z."/>
            <person name="Zhou J."/>
            <person name="Zhu J."/>
            <person name="Brent C.S."/>
            <person name="Elsik C.G."/>
            <person name="Goodisman M.A."/>
            <person name="Liberles D.A."/>
            <person name="Roe R.M."/>
            <person name="Vargo E.L."/>
            <person name="Vilcinskas A."/>
            <person name="Wang J."/>
            <person name="Bornberg-Bauer E."/>
            <person name="Korb J."/>
            <person name="Zhang G."/>
            <person name="Liebig J."/>
        </authorList>
    </citation>
    <scope>NUCLEOTIDE SEQUENCE [LARGE SCALE GENOMIC DNA]</scope>
    <source>
        <tissue evidence="13">Whole organism</tissue>
    </source>
</reference>
<name>A0A067QHH2_ZOONE</name>
<evidence type="ECO:0000313" key="14">
    <source>
        <dbReference type="Proteomes" id="UP000027135"/>
    </source>
</evidence>
<dbReference type="Proteomes" id="UP000027135">
    <property type="component" value="Unassembled WGS sequence"/>
</dbReference>
<evidence type="ECO:0000256" key="6">
    <source>
        <dbReference type="ARBA" id="ARBA00022989"/>
    </source>
</evidence>
<dbReference type="PANTHER" id="PTHR11011:SF60">
    <property type="entry name" value="FATTY ACYL-COA REDUCTASE-RELATED"/>
    <property type="match status" value="1"/>
</dbReference>
<comment type="catalytic activity">
    <reaction evidence="9 10">
        <text>a long-chain fatty acyl-CoA + 2 NADPH + 2 H(+) = a long-chain primary fatty alcohol + 2 NADP(+) + CoA</text>
        <dbReference type="Rhea" id="RHEA:52716"/>
        <dbReference type="ChEBI" id="CHEBI:15378"/>
        <dbReference type="ChEBI" id="CHEBI:57287"/>
        <dbReference type="ChEBI" id="CHEBI:57783"/>
        <dbReference type="ChEBI" id="CHEBI:58349"/>
        <dbReference type="ChEBI" id="CHEBI:77396"/>
        <dbReference type="ChEBI" id="CHEBI:83139"/>
        <dbReference type="EC" id="1.2.1.84"/>
    </reaction>
</comment>
<keyword evidence="8" id="KW-0472">Membrane</keyword>
<evidence type="ECO:0000256" key="10">
    <source>
        <dbReference type="RuleBase" id="RU363097"/>
    </source>
</evidence>
<evidence type="ECO:0000256" key="5">
    <source>
        <dbReference type="ARBA" id="ARBA00022857"/>
    </source>
</evidence>
<evidence type="ECO:0000256" key="3">
    <source>
        <dbReference type="ARBA" id="ARBA00022516"/>
    </source>
</evidence>
<keyword evidence="5 10" id="KW-0521">NADP</keyword>
<feature type="domain" description="Thioester reductase (TE)" evidence="12">
    <location>
        <begin position="15"/>
        <end position="292"/>
    </location>
</feature>
<keyword evidence="14" id="KW-1185">Reference proteome</keyword>
<dbReference type="FunFam" id="3.40.50.720:FF:000143">
    <property type="entry name" value="Fatty acyl-CoA reductase"/>
    <property type="match status" value="1"/>
</dbReference>
<gene>
    <name evidence="13" type="ORF">L798_04278</name>
</gene>
<dbReference type="GO" id="GO:0080019">
    <property type="term" value="F:alcohol-forming very long-chain fatty acyl-CoA reductase activity"/>
    <property type="evidence" value="ECO:0007669"/>
    <property type="project" value="InterPro"/>
</dbReference>
<evidence type="ECO:0000256" key="7">
    <source>
        <dbReference type="ARBA" id="ARBA00023098"/>
    </source>
</evidence>
<sequence>ETAVQQLFHGAGVFVTGGTGFLGTALLEKLLRSCPGVRTIFILVRPKKGKTQEERFSGLFEAPVFESMKKACPNYMTKVRAVAGDCGLPGLGLGEADRELLCQEVRVVFHIAATVRFDEKLKTAVHINVRSTKHLLELARHMPHLKVQSQNAWNRTWSSRVLKRFQTWGHIQHLSISKLQAFKLGHSMDLLDEDVLSIMTPMILREWPNTYALTKSIAEDTVREFGKGLPIAVVRPSIVISTAREPFPGWINNIYGATGVVVGAGVGLLRTMHCNEDMLAEVVPVDMVINVMIAAAWDVATQQRLKAQQYLLEKQTGNLPGPDDDIPILNYVSSIQNPLTWAQYMKFNECGKEFPSMRVQWYYCFQLNKYKIMHNLYAIFLHFLPALIVDTAARLVGKKPILWNIYKKIHKFVDVISYFSTQQWKFTNDNVQTLWKRMSPEDQKLFDFNIANIDWQSVFKDSMLGLRTYMAQDTPDTIEPAKKRYRRYSQNV</sequence>
<dbReference type="CDD" id="cd05236">
    <property type="entry name" value="FAR-N_SDR_e"/>
    <property type="match status" value="1"/>
</dbReference>
<evidence type="ECO:0000256" key="1">
    <source>
        <dbReference type="ARBA" id="ARBA00004141"/>
    </source>
</evidence>
<dbReference type="Gene3D" id="3.40.50.720">
    <property type="entry name" value="NAD(P)-binding Rossmann-like Domain"/>
    <property type="match status" value="1"/>
</dbReference>
<dbReference type="PANTHER" id="PTHR11011">
    <property type="entry name" value="MALE STERILITY PROTEIN 2-RELATED"/>
    <property type="match status" value="1"/>
</dbReference>
<keyword evidence="7 10" id="KW-0443">Lipid metabolism</keyword>
<keyword evidence="6" id="KW-1133">Transmembrane helix</keyword>
<comment type="subcellular location">
    <subcellularLocation>
        <location evidence="1">Membrane</location>
        <topology evidence="1">Multi-pass membrane protein</topology>
    </subcellularLocation>
</comment>
<evidence type="ECO:0000256" key="8">
    <source>
        <dbReference type="ARBA" id="ARBA00023136"/>
    </source>
</evidence>
<dbReference type="AlphaFoldDB" id="A0A067QHH2"/>
<comment type="similarity">
    <text evidence="2 10">Belongs to the fatty acyl-CoA reductase family.</text>
</comment>
<dbReference type="InterPro" id="IPR013120">
    <property type="entry name" value="FAR_NAD-bd"/>
</dbReference>
<organism evidence="13 14">
    <name type="scientific">Zootermopsis nevadensis</name>
    <name type="common">Dampwood termite</name>
    <dbReference type="NCBI Taxonomy" id="136037"/>
    <lineage>
        <taxon>Eukaryota</taxon>
        <taxon>Metazoa</taxon>
        <taxon>Ecdysozoa</taxon>
        <taxon>Arthropoda</taxon>
        <taxon>Hexapoda</taxon>
        <taxon>Insecta</taxon>
        <taxon>Pterygota</taxon>
        <taxon>Neoptera</taxon>
        <taxon>Polyneoptera</taxon>
        <taxon>Dictyoptera</taxon>
        <taxon>Blattodea</taxon>
        <taxon>Blattoidea</taxon>
        <taxon>Termitoidae</taxon>
        <taxon>Termopsidae</taxon>
        <taxon>Zootermopsis</taxon>
    </lineage>
</organism>
<dbReference type="InParanoid" id="A0A067QHH2"/>
<accession>A0A067QHH2</accession>
<feature type="domain" description="Fatty acyl-CoA reductase C-terminal" evidence="11">
    <location>
        <begin position="381"/>
        <end position="472"/>
    </location>
</feature>
<evidence type="ECO:0000256" key="9">
    <source>
        <dbReference type="ARBA" id="ARBA00052530"/>
    </source>
</evidence>
<proteinExistence type="inferred from homology"/>
<evidence type="ECO:0000259" key="11">
    <source>
        <dbReference type="Pfam" id="PF03015"/>
    </source>
</evidence>
<evidence type="ECO:0000256" key="2">
    <source>
        <dbReference type="ARBA" id="ARBA00005928"/>
    </source>
</evidence>
<dbReference type="InterPro" id="IPR033640">
    <property type="entry name" value="FAR_C"/>
</dbReference>
<dbReference type="EMBL" id="KK853638">
    <property type="protein sequence ID" value="KDR02970.1"/>
    <property type="molecule type" value="Genomic_DNA"/>
</dbReference>
<dbReference type="InterPro" id="IPR036291">
    <property type="entry name" value="NAD(P)-bd_dom_sf"/>
</dbReference>
<dbReference type="GO" id="GO:0035336">
    <property type="term" value="P:long-chain fatty-acyl-CoA metabolic process"/>
    <property type="evidence" value="ECO:0007669"/>
    <property type="project" value="TreeGrafter"/>
</dbReference>
<dbReference type="SUPFAM" id="SSF51735">
    <property type="entry name" value="NAD(P)-binding Rossmann-fold domains"/>
    <property type="match status" value="1"/>
</dbReference>
<evidence type="ECO:0000256" key="4">
    <source>
        <dbReference type="ARBA" id="ARBA00022692"/>
    </source>
</evidence>